<sequence length="458" mass="48882">MTLVPSHFAPQSKETGALARIAVVGRGFTGMMTAIALLKTFDRPFHLVLHDPYPRIDGGEGLAHAASPLLNSRVRDLSIDPVLRDDFRAWLEADGRWNEGVQTDAAAGAVDHAFVPGEIFSAYVYQRFAEALRGRTDVIMQISADSVTAVERHPQGGLNVFSGGERARFDAVFLATGYGLRDGREDAGAQGAAAEAIVIGGGVHAVDRALRLLASGGAAHVTLISASGFLPQPHTAAAVGTVVSDRPLPNTLRGAFRSLREAANRAAADGSGWQGIMNDFRQRAGDLWRGLTPEERRRFKRHVKPIYDSHRNRLPPAQYARLREAIASGAITVRKGKVERIATNGVLLSTTGGLQVLAAEQTIDCRIRSADLDSPLFRALFSSGLAQRDELDLGVFVDRSGRVVNGKDRFEGLFAMGPLGLGSLPDIDLVPQIVTQAYAAASALAEHQPASAHGVQAG</sequence>
<dbReference type="RefSeq" id="WP_306040107.1">
    <property type="nucleotide sequence ID" value="NZ_CP132303.1"/>
</dbReference>
<dbReference type="SUPFAM" id="SSF51971">
    <property type="entry name" value="Nucleotide-binding domain"/>
    <property type="match status" value="1"/>
</dbReference>
<keyword evidence="3" id="KW-1185">Reference proteome</keyword>
<geneLocation type="plasmid" evidence="2 3">
    <name>unnamed1</name>
</geneLocation>
<dbReference type="InterPro" id="IPR052189">
    <property type="entry name" value="L-asp_N-monooxygenase_NS-form"/>
</dbReference>
<organism evidence="2 3">
    <name type="scientific">Shinella sumterensis</name>
    <dbReference type="NCBI Taxonomy" id="1967501"/>
    <lineage>
        <taxon>Bacteria</taxon>
        <taxon>Pseudomonadati</taxon>
        <taxon>Pseudomonadota</taxon>
        <taxon>Alphaproteobacteria</taxon>
        <taxon>Hyphomicrobiales</taxon>
        <taxon>Rhizobiaceae</taxon>
        <taxon>Shinella</taxon>
    </lineage>
</organism>
<dbReference type="Proteomes" id="UP001234585">
    <property type="component" value="Plasmid unnamed1"/>
</dbReference>
<feature type="domain" description="FAD-dependent urate hydroxylase HpyO/Asp monooxygenase CreE-like FAD/NAD(P)-binding" evidence="1">
    <location>
        <begin position="22"/>
        <end position="178"/>
    </location>
</feature>
<evidence type="ECO:0000313" key="2">
    <source>
        <dbReference type="EMBL" id="WLS00449.1"/>
    </source>
</evidence>
<dbReference type="PANTHER" id="PTHR40254">
    <property type="entry name" value="BLR0577 PROTEIN"/>
    <property type="match status" value="1"/>
</dbReference>
<dbReference type="AlphaFoldDB" id="A0AA50CQY5"/>
<reference evidence="2 3" key="1">
    <citation type="submission" date="2023-08" db="EMBL/GenBank/DDBJ databases">
        <title>Pathogen: clinical or host-associated sample.</title>
        <authorList>
            <person name="Hergert J."/>
            <person name="Casey R."/>
            <person name="Wagner J."/>
            <person name="Young E.L."/>
            <person name="Oakeson K.F."/>
        </authorList>
    </citation>
    <scope>NUCLEOTIDE SEQUENCE [LARGE SCALE GENOMIC DNA]</scope>
    <source>
        <strain evidence="2 3">1760953</strain>
        <plasmid evidence="2 3">unnamed1</plasmid>
    </source>
</reference>
<name>A0AA50CQY5_9HYPH</name>
<dbReference type="SUPFAM" id="SSF51905">
    <property type="entry name" value="FAD/NAD(P)-binding domain"/>
    <property type="match status" value="1"/>
</dbReference>
<dbReference type="Pfam" id="PF13454">
    <property type="entry name" value="NAD_binding_9"/>
    <property type="match status" value="1"/>
</dbReference>
<proteinExistence type="predicted"/>
<evidence type="ECO:0000313" key="3">
    <source>
        <dbReference type="Proteomes" id="UP001234585"/>
    </source>
</evidence>
<dbReference type="EMBL" id="CP132303">
    <property type="protein sequence ID" value="WLS00449.1"/>
    <property type="molecule type" value="Genomic_DNA"/>
</dbReference>
<dbReference type="InterPro" id="IPR038732">
    <property type="entry name" value="HpyO/CreE_NAD-binding"/>
</dbReference>
<keyword evidence="2" id="KW-0614">Plasmid</keyword>
<dbReference type="InterPro" id="IPR036188">
    <property type="entry name" value="FAD/NAD-bd_sf"/>
</dbReference>
<evidence type="ECO:0000259" key="1">
    <source>
        <dbReference type="Pfam" id="PF13454"/>
    </source>
</evidence>
<dbReference type="PANTHER" id="PTHR40254:SF1">
    <property type="entry name" value="BLR0577 PROTEIN"/>
    <property type="match status" value="1"/>
</dbReference>
<gene>
    <name evidence="2" type="ORF">Q9313_20520</name>
</gene>
<accession>A0AA50CQY5</accession>
<protein>
    <submittedName>
        <fullName evidence="2">FAD/NAD(P)-binding protein</fullName>
    </submittedName>
</protein>